<organism evidence="13 14">
    <name type="scientific">Acromyrmex insinuator</name>
    <dbReference type="NCBI Taxonomy" id="230686"/>
    <lineage>
        <taxon>Eukaryota</taxon>
        <taxon>Metazoa</taxon>
        <taxon>Ecdysozoa</taxon>
        <taxon>Arthropoda</taxon>
        <taxon>Hexapoda</taxon>
        <taxon>Insecta</taxon>
        <taxon>Pterygota</taxon>
        <taxon>Neoptera</taxon>
        <taxon>Endopterygota</taxon>
        <taxon>Hymenoptera</taxon>
        <taxon>Apocrita</taxon>
        <taxon>Aculeata</taxon>
        <taxon>Formicoidea</taxon>
        <taxon>Formicidae</taxon>
        <taxon>Myrmicinae</taxon>
        <taxon>Acromyrmex</taxon>
    </lineage>
</organism>
<evidence type="ECO:0000256" key="5">
    <source>
        <dbReference type="ARBA" id="ARBA00022771"/>
    </source>
</evidence>
<evidence type="ECO:0000256" key="6">
    <source>
        <dbReference type="ARBA" id="ARBA00022833"/>
    </source>
</evidence>
<dbReference type="GO" id="GO:0005634">
    <property type="term" value="C:nucleus"/>
    <property type="evidence" value="ECO:0007669"/>
    <property type="project" value="UniProtKB-SubCell"/>
</dbReference>
<feature type="domain" description="C2H2-type" evidence="12">
    <location>
        <begin position="377"/>
        <end position="407"/>
    </location>
</feature>
<feature type="non-terminal residue" evidence="13">
    <location>
        <position position="1"/>
    </location>
</feature>
<sequence>KNRTRAHHRRRGIKEIRLRRARTRTFLLEIPGSAGMALTDSLANKLQVALADKEGVRITRPIKTEIHIRDVDSFSSLEIRLGWVSARINILPDRFLQMFSPIQIKHECTTIEDVNASNRINSSDSSLYPFINQDIGYKHRQLSQFWEQTQLSNEVPAKNEIHDQQAMFRAEEAGSLSYMQNGIFLSVDQEDGNNQIQTNNQCDSLNTSNVVVVQENKQSQAVQDLQNIGNISQTLTAQSLTVRNNRLGRPSKSSTESSTGKKLKCQCEICFKEFGHKSNLFIHMRTHNGDRPYKCSQCEKCFTHSGNLAIHMRTHSGERPYGCQICGKMFSHSGNLSTHLRTHSGVKPYKCNVCGKEFRHSGNLSIHERIHSGIKPFQCKICGKEFHHSGNLTTHMKKHPVNTDTNPTDCENNQKHVLHTSTADVNITASSNYLNNVSLTLNDDIKLMHNTSNVVPIKNESTEDTVLNTMGRLTSTSS</sequence>
<evidence type="ECO:0000256" key="2">
    <source>
        <dbReference type="ARBA" id="ARBA00006991"/>
    </source>
</evidence>
<dbReference type="EMBL" id="JAANHZ010000883">
    <property type="protein sequence ID" value="KAG5305584.1"/>
    <property type="molecule type" value="Genomic_DNA"/>
</dbReference>
<dbReference type="GO" id="GO:0008270">
    <property type="term" value="F:zinc ion binding"/>
    <property type="evidence" value="ECO:0007669"/>
    <property type="project" value="UniProtKB-KW"/>
</dbReference>
<dbReference type="InterPro" id="IPR050331">
    <property type="entry name" value="Zinc_finger"/>
</dbReference>
<evidence type="ECO:0000256" key="8">
    <source>
        <dbReference type="ARBA" id="ARBA00023125"/>
    </source>
</evidence>
<dbReference type="FunFam" id="3.30.160.60:FF:000634">
    <property type="entry name" value="Zinc finger X-chromosomal protein"/>
    <property type="match status" value="1"/>
</dbReference>
<reference evidence="13" key="1">
    <citation type="submission" date="2020-02" db="EMBL/GenBank/DDBJ databases">
        <title>Relaxed selection underlies rapid genomic changes in the transitions from sociality to social parasitism in ants.</title>
        <authorList>
            <person name="Bi X."/>
        </authorList>
    </citation>
    <scope>NUCLEOTIDE SEQUENCE</scope>
    <source>
        <strain evidence="13">BGI-DK2013a</strain>
        <tissue evidence="13">Whole body</tissue>
    </source>
</reference>
<feature type="domain" description="C2H2-type" evidence="12">
    <location>
        <begin position="321"/>
        <end position="348"/>
    </location>
</feature>
<dbReference type="SMART" id="SM00355">
    <property type="entry name" value="ZnF_C2H2"/>
    <property type="match status" value="5"/>
</dbReference>
<protein>
    <submittedName>
        <fullName evidence="13">ZFP37 protein</fullName>
    </submittedName>
</protein>
<comment type="subcellular location">
    <subcellularLocation>
        <location evidence="1">Nucleus</location>
    </subcellularLocation>
</comment>
<dbReference type="SUPFAM" id="SSF57667">
    <property type="entry name" value="beta-beta-alpha zinc fingers"/>
    <property type="match status" value="3"/>
</dbReference>
<keyword evidence="6" id="KW-0862">Zinc</keyword>
<keyword evidence="8" id="KW-0238">DNA-binding</keyword>
<evidence type="ECO:0000256" key="4">
    <source>
        <dbReference type="ARBA" id="ARBA00022737"/>
    </source>
</evidence>
<evidence type="ECO:0000313" key="14">
    <source>
        <dbReference type="Proteomes" id="UP000667349"/>
    </source>
</evidence>
<dbReference type="PANTHER" id="PTHR16515">
    <property type="entry name" value="PR DOMAIN ZINC FINGER PROTEIN"/>
    <property type="match status" value="1"/>
</dbReference>
<feature type="domain" description="C2H2-type" evidence="12">
    <location>
        <begin position="349"/>
        <end position="376"/>
    </location>
</feature>
<dbReference type="PANTHER" id="PTHR16515:SF49">
    <property type="entry name" value="GASTRULA ZINC FINGER PROTEIN XLCGF49.1-LIKE-RELATED"/>
    <property type="match status" value="1"/>
</dbReference>
<feature type="non-terminal residue" evidence="13">
    <location>
        <position position="478"/>
    </location>
</feature>
<keyword evidence="7" id="KW-0805">Transcription regulation</keyword>
<evidence type="ECO:0000256" key="10">
    <source>
        <dbReference type="ARBA" id="ARBA00023242"/>
    </source>
</evidence>
<dbReference type="Pfam" id="PF00096">
    <property type="entry name" value="zf-C2H2"/>
    <property type="match status" value="5"/>
</dbReference>
<dbReference type="GO" id="GO:0003677">
    <property type="term" value="F:DNA binding"/>
    <property type="evidence" value="ECO:0007669"/>
    <property type="project" value="UniProtKB-KW"/>
</dbReference>
<dbReference type="AlphaFoldDB" id="A0A836JCM5"/>
<dbReference type="GO" id="GO:0010468">
    <property type="term" value="P:regulation of gene expression"/>
    <property type="evidence" value="ECO:0007669"/>
    <property type="project" value="TreeGrafter"/>
</dbReference>
<keyword evidence="10" id="KW-0539">Nucleus</keyword>
<evidence type="ECO:0000259" key="12">
    <source>
        <dbReference type="PROSITE" id="PS50157"/>
    </source>
</evidence>
<keyword evidence="4" id="KW-0677">Repeat</keyword>
<comment type="caution">
    <text evidence="13">The sequence shown here is derived from an EMBL/GenBank/DDBJ whole genome shotgun (WGS) entry which is preliminary data.</text>
</comment>
<evidence type="ECO:0000256" key="11">
    <source>
        <dbReference type="PROSITE-ProRule" id="PRU00042"/>
    </source>
</evidence>
<dbReference type="Gene3D" id="3.30.160.60">
    <property type="entry name" value="Classic Zinc Finger"/>
    <property type="match status" value="5"/>
</dbReference>
<evidence type="ECO:0000256" key="1">
    <source>
        <dbReference type="ARBA" id="ARBA00004123"/>
    </source>
</evidence>
<dbReference type="FunFam" id="3.30.160.60:FF:000325">
    <property type="entry name" value="ZFP90 zinc finger protein"/>
    <property type="match status" value="1"/>
</dbReference>
<gene>
    <name evidence="13" type="primary">Zfp37_1</name>
    <name evidence="13" type="ORF">G6Z75_0014075</name>
</gene>
<dbReference type="PROSITE" id="PS00028">
    <property type="entry name" value="ZINC_FINGER_C2H2_1"/>
    <property type="match status" value="5"/>
</dbReference>
<dbReference type="InterPro" id="IPR013087">
    <property type="entry name" value="Znf_C2H2_type"/>
</dbReference>
<dbReference type="Proteomes" id="UP000667349">
    <property type="component" value="Unassembled WGS sequence"/>
</dbReference>
<evidence type="ECO:0000256" key="7">
    <source>
        <dbReference type="ARBA" id="ARBA00023015"/>
    </source>
</evidence>
<keyword evidence="9" id="KW-0804">Transcription</keyword>
<comment type="similarity">
    <text evidence="2">Belongs to the krueppel C2H2-type zinc-finger protein family.</text>
</comment>
<dbReference type="FunFam" id="3.30.160.60:FF:000597">
    <property type="entry name" value="zinc finger protein 236 isoform X3"/>
    <property type="match status" value="1"/>
</dbReference>
<proteinExistence type="inferred from homology"/>
<feature type="domain" description="C2H2-type" evidence="12">
    <location>
        <begin position="293"/>
        <end position="320"/>
    </location>
</feature>
<dbReference type="FunFam" id="3.30.160.60:FF:001480">
    <property type="entry name" value="Si:cabz01071911.3"/>
    <property type="match status" value="1"/>
</dbReference>
<evidence type="ECO:0000256" key="9">
    <source>
        <dbReference type="ARBA" id="ARBA00023163"/>
    </source>
</evidence>
<accession>A0A836JCM5</accession>
<keyword evidence="14" id="KW-1185">Reference proteome</keyword>
<dbReference type="PROSITE" id="PS50157">
    <property type="entry name" value="ZINC_FINGER_C2H2_2"/>
    <property type="match status" value="5"/>
</dbReference>
<keyword evidence="3" id="KW-0479">Metal-binding</keyword>
<keyword evidence="5 11" id="KW-0863">Zinc-finger</keyword>
<feature type="domain" description="C2H2-type" evidence="12">
    <location>
        <begin position="263"/>
        <end position="292"/>
    </location>
</feature>
<evidence type="ECO:0000313" key="13">
    <source>
        <dbReference type="EMBL" id="KAG5305584.1"/>
    </source>
</evidence>
<name>A0A836JCM5_9HYME</name>
<evidence type="ECO:0000256" key="3">
    <source>
        <dbReference type="ARBA" id="ARBA00022723"/>
    </source>
</evidence>
<dbReference type="InterPro" id="IPR036236">
    <property type="entry name" value="Znf_C2H2_sf"/>
</dbReference>